<comment type="subcellular location">
    <subcellularLocation>
        <location evidence="1">Golgi apparatus membrane</location>
    </subcellularLocation>
</comment>
<dbReference type="PANTHER" id="PTHR13803">
    <property type="entry name" value="SEC24-RELATED PROTEIN"/>
    <property type="match status" value="1"/>
</dbReference>
<comment type="caution">
    <text evidence="7">The sequence shown here is derived from an EMBL/GenBank/DDBJ whole genome shotgun (WGS) entry which is preliminary data.</text>
</comment>
<dbReference type="GO" id="GO:0007030">
    <property type="term" value="P:Golgi organization"/>
    <property type="evidence" value="ECO:0007669"/>
    <property type="project" value="EnsemblPlants"/>
</dbReference>
<evidence type="ECO:0000256" key="3">
    <source>
        <dbReference type="ARBA" id="ARBA00023034"/>
    </source>
</evidence>
<dbReference type="AlphaFoldDB" id="A0A2G3A9C7"/>
<dbReference type="GO" id="GO:0008361">
    <property type="term" value="P:regulation of cell size"/>
    <property type="evidence" value="ECO:0007669"/>
    <property type="project" value="EnsemblPlants"/>
</dbReference>
<reference evidence="7 8" key="2">
    <citation type="journal article" date="2017" name="Genome Biol.">
        <title>New reference genome sequences of hot pepper reveal the massive evolution of plant disease-resistance genes by retroduplication.</title>
        <authorList>
            <person name="Kim S."/>
            <person name="Park J."/>
            <person name="Yeom S.I."/>
            <person name="Kim Y.M."/>
            <person name="Seo E."/>
            <person name="Kim K.T."/>
            <person name="Kim M.S."/>
            <person name="Lee J.M."/>
            <person name="Cheong K."/>
            <person name="Shin H.S."/>
            <person name="Kim S.B."/>
            <person name="Han K."/>
            <person name="Lee J."/>
            <person name="Park M."/>
            <person name="Lee H.A."/>
            <person name="Lee H.Y."/>
            <person name="Lee Y."/>
            <person name="Oh S."/>
            <person name="Lee J.H."/>
            <person name="Choi E."/>
            <person name="Choi E."/>
            <person name="Lee S.E."/>
            <person name="Jeon J."/>
            <person name="Kim H."/>
            <person name="Choi G."/>
            <person name="Song H."/>
            <person name="Lee J."/>
            <person name="Lee S.C."/>
            <person name="Kwon J.K."/>
            <person name="Lee H.Y."/>
            <person name="Koo N."/>
            <person name="Hong Y."/>
            <person name="Kim R.W."/>
            <person name="Kang W.H."/>
            <person name="Huh J.H."/>
            <person name="Kang B.C."/>
            <person name="Yang T.J."/>
            <person name="Lee Y.H."/>
            <person name="Bennetzen J.L."/>
            <person name="Choi D."/>
        </authorList>
    </citation>
    <scope>NUCLEOTIDE SEQUENCE [LARGE SCALE GENOMIC DNA]</scope>
    <source>
        <strain evidence="8">cv. CM334</strain>
    </source>
</reference>
<sequence>MGTEYPNRPTFPSRPASPFGAPQSTTPFQSSRPVVGSDASAFRPAPPPPSSPTMSSPSSSGPMVGPGISNFRPMPPGMPNDAGRPPPTSAPPYGQTVSGPFPRFPAPQFPSTAQVPPPRTSVPGQPVAAPVRPVSGPFSAPPVTHHPQIQPPTVPMGSPPPGVNTFQPSQNVHQAPMQSQFSAARATTQPSSPLAGSAYPAARPGFQSAFPGYINQQPSGFTQAPPRQSVPFPSQPGGYVPPVPAASSPYLAQQGGFAAPPPVTTQRPGSMPPTSAMQGLVEDFSSFSIGSVPGSFDSGLDSKVLPRPIEVDLERNILSEMYPMNCSSRFLRLTTSGIPNSQSLASRWHLSLGAVVCPLAEAPDGDEVPVVNFAPTGIIRCRRCRTYVNPYVTFTDSGRKWRCNICALLNEVPGEYFAHLDASGRRVDLDQRPELTKGSVEFIAPAEYMVRPPMPPLYFFLIDVSLTAVRSGMLEVLAQTIKNCLDNLPGFPRTQIGFITYDSTSSLTQPQMMVMSDLEDVFVPLPDDLLVNLSESRAVVDAFLDSLPSMFQDNMNVESAFGPALKTAFMVMVTLQELDNEMSRELMGLLKKQRESDRSYYQTCHLVRQGEQPREGFFLLANLIEDPVGFPVCSIFYGLPSADSGRRWTSCHPQLWMVHPMSESFHGRNLLLVLIDTIDCRAYQIFHVTLVEELIFLVMLGSFHTPEPAVHLNVGGMGSLSSSLYASAAPFGWVEQRERNAN</sequence>
<reference evidence="7 8" key="1">
    <citation type="journal article" date="2014" name="Nat. Genet.">
        <title>Genome sequence of the hot pepper provides insights into the evolution of pungency in Capsicum species.</title>
        <authorList>
            <person name="Kim S."/>
            <person name="Park M."/>
            <person name="Yeom S.I."/>
            <person name="Kim Y.M."/>
            <person name="Lee J.M."/>
            <person name="Lee H.A."/>
            <person name="Seo E."/>
            <person name="Choi J."/>
            <person name="Cheong K."/>
            <person name="Kim K.T."/>
            <person name="Jung K."/>
            <person name="Lee G.W."/>
            <person name="Oh S.K."/>
            <person name="Bae C."/>
            <person name="Kim S.B."/>
            <person name="Lee H.Y."/>
            <person name="Kim S.Y."/>
            <person name="Kim M.S."/>
            <person name="Kang B.C."/>
            <person name="Jo Y.D."/>
            <person name="Yang H.B."/>
            <person name="Jeong H.J."/>
            <person name="Kang W.H."/>
            <person name="Kwon J.K."/>
            <person name="Shin C."/>
            <person name="Lim J.Y."/>
            <person name="Park J.H."/>
            <person name="Huh J.H."/>
            <person name="Kim J.S."/>
            <person name="Kim B.D."/>
            <person name="Cohen O."/>
            <person name="Paran I."/>
            <person name="Suh M.C."/>
            <person name="Lee S.B."/>
            <person name="Kim Y.K."/>
            <person name="Shin Y."/>
            <person name="Noh S.J."/>
            <person name="Park J."/>
            <person name="Seo Y.S."/>
            <person name="Kwon S.Y."/>
            <person name="Kim H.A."/>
            <person name="Park J.M."/>
            <person name="Kim H.J."/>
            <person name="Choi S.B."/>
            <person name="Bosland P.W."/>
            <person name="Reeves G."/>
            <person name="Jo S.H."/>
            <person name="Lee B.W."/>
            <person name="Cho H.T."/>
            <person name="Choi H.S."/>
            <person name="Lee M.S."/>
            <person name="Yu Y."/>
            <person name="Do Choi Y."/>
            <person name="Park B.S."/>
            <person name="van Deynze A."/>
            <person name="Ashrafi H."/>
            <person name="Hill T."/>
            <person name="Kim W.T."/>
            <person name="Pai H.S."/>
            <person name="Ahn H.K."/>
            <person name="Yeam I."/>
            <person name="Giovannoni J.J."/>
            <person name="Rose J.K."/>
            <person name="Sorensen I."/>
            <person name="Lee S.J."/>
            <person name="Kim R.W."/>
            <person name="Choi I.Y."/>
            <person name="Choi B.S."/>
            <person name="Lim J.S."/>
            <person name="Lee Y.H."/>
            <person name="Choi D."/>
        </authorList>
    </citation>
    <scope>NUCLEOTIDE SEQUENCE [LARGE SCALE GENOMIC DNA]</scope>
    <source>
        <strain evidence="8">cv. CM334</strain>
    </source>
</reference>
<dbReference type="SUPFAM" id="SSF82919">
    <property type="entry name" value="Zn-finger domain of Sec23/24"/>
    <property type="match status" value="1"/>
</dbReference>
<dbReference type="GO" id="GO:0009555">
    <property type="term" value="P:pollen development"/>
    <property type="evidence" value="ECO:0007669"/>
    <property type="project" value="EnsemblPlants"/>
</dbReference>
<keyword evidence="8" id="KW-1185">Reference proteome</keyword>
<keyword evidence="3" id="KW-0333">Golgi apparatus</keyword>
<feature type="compositionally biased region" description="Low complexity" evidence="4">
    <location>
        <begin position="52"/>
        <end position="69"/>
    </location>
</feature>
<accession>A0A2G3A9C7</accession>
<proteinExistence type="inferred from homology"/>
<dbReference type="GO" id="GO:0048232">
    <property type="term" value="P:male gamete generation"/>
    <property type="evidence" value="ECO:0007669"/>
    <property type="project" value="EnsemblPlants"/>
</dbReference>
<dbReference type="GO" id="GO:0005829">
    <property type="term" value="C:cytosol"/>
    <property type="evidence" value="ECO:0007669"/>
    <property type="project" value="EnsemblPlants"/>
</dbReference>
<dbReference type="Gene3D" id="2.30.30.380">
    <property type="entry name" value="Zn-finger domain of Sec23/24"/>
    <property type="match status" value="1"/>
</dbReference>
<feature type="compositionally biased region" description="Polar residues" evidence="4">
    <location>
        <begin position="22"/>
        <end position="32"/>
    </location>
</feature>
<dbReference type="Proteomes" id="UP000222542">
    <property type="component" value="Unassembled WGS sequence"/>
</dbReference>
<dbReference type="GO" id="GO:0006886">
    <property type="term" value="P:intracellular protein transport"/>
    <property type="evidence" value="ECO:0007669"/>
    <property type="project" value="EnsemblPlants"/>
</dbReference>
<evidence type="ECO:0000259" key="6">
    <source>
        <dbReference type="Pfam" id="PF04811"/>
    </source>
</evidence>
<dbReference type="Pfam" id="PF04811">
    <property type="entry name" value="Sec23_trunk"/>
    <property type="match status" value="1"/>
</dbReference>
<dbReference type="InterPro" id="IPR036174">
    <property type="entry name" value="Znf_Sec23_Sec24_sf"/>
</dbReference>
<evidence type="ECO:0000259" key="5">
    <source>
        <dbReference type="Pfam" id="PF04810"/>
    </source>
</evidence>
<dbReference type="SUPFAM" id="SSF53300">
    <property type="entry name" value="vWA-like"/>
    <property type="match status" value="1"/>
</dbReference>
<dbReference type="STRING" id="4072.A0A2G3A9C7"/>
<dbReference type="InterPro" id="IPR036465">
    <property type="entry name" value="vWFA_dom_sf"/>
</dbReference>
<dbReference type="InterPro" id="IPR006896">
    <property type="entry name" value="Sec23/24_trunk_dom"/>
</dbReference>
<dbReference type="GO" id="GO:0008270">
    <property type="term" value="F:zinc ion binding"/>
    <property type="evidence" value="ECO:0007669"/>
    <property type="project" value="InterPro"/>
</dbReference>
<feature type="domain" description="Zinc finger Sec23/Sec24-type" evidence="5">
    <location>
        <begin position="378"/>
        <end position="416"/>
    </location>
</feature>
<evidence type="ECO:0000256" key="4">
    <source>
        <dbReference type="SAM" id="MobiDB-lite"/>
    </source>
</evidence>
<feature type="compositionally biased region" description="Pro residues" evidence="4">
    <location>
        <begin position="73"/>
        <end position="90"/>
    </location>
</feature>
<dbReference type="GO" id="GO:0007029">
    <property type="term" value="P:endoplasmic reticulum organization"/>
    <property type="evidence" value="ECO:0007669"/>
    <property type="project" value="EnsemblPlants"/>
</dbReference>
<dbReference type="Pfam" id="PF04810">
    <property type="entry name" value="zf-Sec23_Sec24"/>
    <property type="match status" value="1"/>
</dbReference>
<dbReference type="Gene3D" id="3.40.50.410">
    <property type="entry name" value="von Willebrand factor, type A domain"/>
    <property type="match status" value="1"/>
</dbReference>
<dbReference type="OMA" id="TIDCRAY"/>
<dbReference type="GO" id="GO:0046740">
    <property type="term" value="P:transport of virus in host, cell to cell"/>
    <property type="evidence" value="ECO:0007669"/>
    <property type="project" value="EnsemblPlants"/>
</dbReference>
<protein>
    <submittedName>
        <fullName evidence="7">Protein transport protein-like</fullName>
    </submittedName>
</protein>
<evidence type="ECO:0000313" key="7">
    <source>
        <dbReference type="EMBL" id="PHT90855.1"/>
    </source>
</evidence>
<name>A0A2G3A9C7_CAPAN</name>
<dbReference type="InterPro" id="IPR050550">
    <property type="entry name" value="SEC23_SEC24_subfamily"/>
</dbReference>
<dbReference type="GO" id="GO:0030127">
    <property type="term" value="C:COPII vesicle coat"/>
    <property type="evidence" value="ECO:0007669"/>
    <property type="project" value="InterPro"/>
</dbReference>
<dbReference type="GO" id="GO:0090392">
    <property type="term" value="P:sepal giant cell differentiation"/>
    <property type="evidence" value="ECO:0007669"/>
    <property type="project" value="EnsemblPlants"/>
</dbReference>
<evidence type="ECO:0000256" key="1">
    <source>
        <dbReference type="ARBA" id="ARBA00004394"/>
    </source>
</evidence>
<dbReference type="EMBL" id="AYRZ02000002">
    <property type="protein sequence ID" value="PHT90855.1"/>
    <property type="molecule type" value="Genomic_DNA"/>
</dbReference>
<dbReference type="GO" id="GO:0032876">
    <property type="term" value="P:negative regulation of DNA endoreduplication"/>
    <property type="evidence" value="ECO:0007669"/>
    <property type="project" value="EnsemblPlants"/>
</dbReference>
<dbReference type="GO" id="GO:0000139">
    <property type="term" value="C:Golgi membrane"/>
    <property type="evidence" value="ECO:0007669"/>
    <property type="project" value="UniProtKB-SubCell"/>
</dbReference>
<organism evidence="7 8">
    <name type="scientific">Capsicum annuum</name>
    <name type="common">Capsicum pepper</name>
    <dbReference type="NCBI Taxonomy" id="4072"/>
    <lineage>
        <taxon>Eukaryota</taxon>
        <taxon>Viridiplantae</taxon>
        <taxon>Streptophyta</taxon>
        <taxon>Embryophyta</taxon>
        <taxon>Tracheophyta</taxon>
        <taxon>Spermatophyta</taxon>
        <taxon>Magnoliopsida</taxon>
        <taxon>eudicotyledons</taxon>
        <taxon>Gunneridae</taxon>
        <taxon>Pentapetalae</taxon>
        <taxon>asterids</taxon>
        <taxon>lamiids</taxon>
        <taxon>Solanales</taxon>
        <taxon>Solanaceae</taxon>
        <taxon>Solanoideae</taxon>
        <taxon>Capsiceae</taxon>
        <taxon>Capsicum</taxon>
    </lineage>
</organism>
<dbReference type="GO" id="GO:0006888">
    <property type="term" value="P:endoplasmic reticulum to Golgi vesicle-mediated transport"/>
    <property type="evidence" value="ECO:0007669"/>
    <property type="project" value="EnsemblPlants"/>
</dbReference>
<evidence type="ECO:0000256" key="2">
    <source>
        <dbReference type="ARBA" id="ARBA00008334"/>
    </source>
</evidence>
<feature type="region of interest" description="Disordered" evidence="4">
    <location>
        <begin position="1"/>
        <end position="145"/>
    </location>
</feature>
<dbReference type="PANTHER" id="PTHR13803:SF39">
    <property type="entry name" value="SECRETORY 24AB, ISOFORM A"/>
    <property type="match status" value="1"/>
</dbReference>
<dbReference type="InterPro" id="IPR006895">
    <property type="entry name" value="Znf_Sec23_Sec24"/>
</dbReference>
<evidence type="ECO:0000313" key="8">
    <source>
        <dbReference type="Proteomes" id="UP000222542"/>
    </source>
</evidence>
<dbReference type="GO" id="GO:0080119">
    <property type="term" value="P:ER body organization"/>
    <property type="evidence" value="ECO:0007669"/>
    <property type="project" value="EnsemblPlants"/>
</dbReference>
<feature type="domain" description="Sec23/Sec24 trunk" evidence="6">
    <location>
        <begin position="453"/>
        <end position="574"/>
    </location>
</feature>
<comment type="similarity">
    <text evidence="2">Belongs to the SEC23/SEC24 family. SEC24 subfamily.</text>
</comment>
<dbReference type="Gramene" id="PHT90855">
    <property type="protein sequence ID" value="PHT90855"/>
    <property type="gene ID" value="T459_05968"/>
</dbReference>
<gene>
    <name evidence="7" type="ORF">T459_05968</name>
</gene>